<dbReference type="AlphaFoldDB" id="A0A075MPR2"/>
<evidence type="ECO:0000313" key="3">
    <source>
        <dbReference type="Proteomes" id="UP000028194"/>
    </source>
</evidence>
<keyword evidence="1" id="KW-0812">Transmembrane</keyword>
<keyword evidence="1" id="KW-0472">Membrane</keyword>
<proteinExistence type="predicted"/>
<keyword evidence="3" id="KW-1185">Reference proteome</keyword>
<keyword evidence="1" id="KW-1133">Transmembrane helix</keyword>
<dbReference type="EMBL" id="CP007174">
    <property type="protein sequence ID" value="AIF83551.1"/>
    <property type="molecule type" value="Genomic_DNA"/>
</dbReference>
<accession>A0A075MPR2</accession>
<evidence type="ECO:0000313" key="2">
    <source>
        <dbReference type="EMBL" id="AIF83551.1"/>
    </source>
</evidence>
<dbReference type="STRING" id="1459636.NTE_01488"/>
<evidence type="ECO:0000256" key="1">
    <source>
        <dbReference type="SAM" id="Phobius"/>
    </source>
</evidence>
<feature type="transmembrane region" description="Helical" evidence="1">
    <location>
        <begin position="79"/>
        <end position="101"/>
    </location>
</feature>
<sequence length="163" mass="18150">MRRTHDRRVETSRLDKRVEIPFRLRAASALGISIAADILDYVAAPIFAMPLIGDAADAFISVVLYSITRSKKAAAINALEFIPVIGDFVPVYTLSTLIWIYEESAKRKRPQVAVAAGEKVPARDAYAIQPATAMSKGEVDLKALTSRRYARWKRELKQNVQTC</sequence>
<dbReference type="Proteomes" id="UP000028194">
    <property type="component" value="Chromosome"/>
</dbReference>
<name>A0A075MPR2_9ARCH</name>
<reference evidence="2 3" key="1">
    <citation type="journal article" date="2014" name="PLoS ONE">
        <title>Genome Sequence of Candidatus Nitrososphaera evergladensis from Group I.1b Enriched from Everglades Soil Reveals Novel Genomic Features of the Ammonia-Oxidizing Archaea.</title>
        <authorList>
            <person name="Zhalnina K.V."/>
            <person name="Dias R."/>
            <person name="Leonard M.T."/>
            <person name="Dorr de Quadros P."/>
            <person name="Camargo F.A."/>
            <person name="Drew J.C."/>
            <person name="Farmerie W.G."/>
            <person name="Daroub S.H."/>
            <person name="Triplett E.W."/>
        </authorList>
    </citation>
    <scope>NUCLEOTIDE SEQUENCE [LARGE SCALE GENOMIC DNA]</scope>
    <source>
        <strain evidence="2 3">SR1</strain>
    </source>
</reference>
<gene>
    <name evidence="2" type="ORF">NTE_01488</name>
</gene>
<dbReference type="OrthoDB" id="12220at2157"/>
<organism evidence="2 3">
    <name type="scientific">Candidatus Nitrososphaera evergladensis SR1</name>
    <dbReference type="NCBI Taxonomy" id="1459636"/>
    <lineage>
        <taxon>Archaea</taxon>
        <taxon>Nitrososphaerota</taxon>
        <taxon>Nitrososphaeria</taxon>
        <taxon>Nitrososphaerales</taxon>
        <taxon>Nitrososphaeraceae</taxon>
        <taxon>Nitrososphaera</taxon>
    </lineage>
</organism>
<dbReference type="KEGG" id="nev:NTE_01488"/>
<dbReference type="RefSeq" id="WP_148700301.1">
    <property type="nucleotide sequence ID" value="NZ_CP007174.1"/>
</dbReference>
<protein>
    <submittedName>
        <fullName evidence="2">Uncharacterized protein</fullName>
    </submittedName>
</protein>
<feature type="transmembrane region" description="Helical" evidence="1">
    <location>
        <begin position="20"/>
        <end position="39"/>
    </location>
</feature>
<dbReference type="GeneID" id="41597278"/>
<dbReference type="HOGENOM" id="CLU_1727300_0_0_2"/>